<feature type="chain" id="PRO_5046447766" description="Sushi domain-containing protein" evidence="3">
    <location>
        <begin position="20"/>
        <end position="108"/>
    </location>
</feature>
<feature type="domain" description="Sushi" evidence="4">
    <location>
        <begin position="45"/>
        <end position="103"/>
    </location>
</feature>
<evidence type="ECO:0000313" key="5">
    <source>
        <dbReference type="EMBL" id="WAR09074.1"/>
    </source>
</evidence>
<name>A0ABY7EIW7_MYAAR</name>
<sequence>MGFTSLTVVSLCILALVFGEQASTTTALTGSLTTTAPSTSTTLKQVCSKPTISHGFVSGNANTELNSTETVSCNTGYDLSGDGTITCQANKTWTTPPTPSPRHVTLNV</sequence>
<keyword evidence="6" id="KW-1185">Reference proteome</keyword>
<keyword evidence="2" id="KW-0768">Sushi</keyword>
<dbReference type="Gene3D" id="2.10.70.10">
    <property type="entry name" value="Complement Module, domain 1"/>
    <property type="match status" value="1"/>
</dbReference>
<keyword evidence="1" id="KW-1015">Disulfide bond</keyword>
<dbReference type="InterPro" id="IPR035976">
    <property type="entry name" value="Sushi/SCR/CCP_sf"/>
</dbReference>
<dbReference type="SMART" id="SM00032">
    <property type="entry name" value="CCP"/>
    <property type="match status" value="1"/>
</dbReference>
<dbReference type="Pfam" id="PF00084">
    <property type="entry name" value="Sushi"/>
    <property type="match status" value="1"/>
</dbReference>
<protein>
    <recommendedName>
        <fullName evidence="4">Sushi domain-containing protein</fullName>
    </recommendedName>
</protein>
<evidence type="ECO:0000259" key="4">
    <source>
        <dbReference type="PROSITE" id="PS50923"/>
    </source>
</evidence>
<gene>
    <name evidence="5" type="ORF">MAR_019032</name>
</gene>
<reference evidence="5" key="1">
    <citation type="submission" date="2022-11" db="EMBL/GenBank/DDBJ databases">
        <title>Centuries of genome instability and evolution in soft-shell clam transmissible cancer (bioRxiv).</title>
        <authorList>
            <person name="Hart S.F.M."/>
            <person name="Yonemitsu M.A."/>
            <person name="Giersch R.M."/>
            <person name="Beal B.F."/>
            <person name="Arriagada G."/>
            <person name="Davis B.W."/>
            <person name="Ostrander E.A."/>
            <person name="Goff S.P."/>
            <person name="Metzger M.J."/>
        </authorList>
    </citation>
    <scope>NUCLEOTIDE SEQUENCE</scope>
    <source>
        <strain evidence="5">MELC-2E11</strain>
        <tissue evidence="5">Siphon/mantle</tissue>
    </source>
</reference>
<proteinExistence type="predicted"/>
<evidence type="ECO:0000256" key="2">
    <source>
        <dbReference type="PROSITE-ProRule" id="PRU00302"/>
    </source>
</evidence>
<evidence type="ECO:0000313" key="6">
    <source>
        <dbReference type="Proteomes" id="UP001164746"/>
    </source>
</evidence>
<accession>A0ABY7EIW7</accession>
<evidence type="ECO:0000256" key="1">
    <source>
        <dbReference type="ARBA" id="ARBA00023157"/>
    </source>
</evidence>
<dbReference type="CDD" id="cd00033">
    <property type="entry name" value="CCP"/>
    <property type="match status" value="1"/>
</dbReference>
<feature type="signal peptide" evidence="3">
    <location>
        <begin position="1"/>
        <end position="19"/>
    </location>
</feature>
<dbReference type="SUPFAM" id="SSF57535">
    <property type="entry name" value="Complement control module/SCR domain"/>
    <property type="match status" value="1"/>
</dbReference>
<comment type="caution">
    <text evidence="2">Lacks conserved residue(s) required for the propagation of feature annotation.</text>
</comment>
<dbReference type="PROSITE" id="PS50923">
    <property type="entry name" value="SUSHI"/>
    <property type="match status" value="1"/>
</dbReference>
<organism evidence="5 6">
    <name type="scientific">Mya arenaria</name>
    <name type="common">Soft-shell clam</name>
    <dbReference type="NCBI Taxonomy" id="6604"/>
    <lineage>
        <taxon>Eukaryota</taxon>
        <taxon>Metazoa</taxon>
        <taxon>Spiralia</taxon>
        <taxon>Lophotrochozoa</taxon>
        <taxon>Mollusca</taxon>
        <taxon>Bivalvia</taxon>
        <taxon>Autobranchia</taxon>
        <taxon>Heteroconchia</taxon>
        <taxon>Euheterodonta</taxon>
        <taxon>Imparidentia</taxon>
        <taxon>Neoheterodontei</taxon>
        <taxon>Myida</taxon>
        <taxon>Myoidea</taxon>
        <taxon>Myidae</taxon>
        <taxon>Mya</taxon>
    </lineage>
</organism>
<dbReference type="InterPro" id="IPR000436">
    <property type="entry name" value="Sushi_SCR_CCP_dom"/>
</dbReference>
<evidence type="ECO:0000256" key="3">
    <source>
        <dbReference type="SAM" id="SignalP"/>
    </source>
</evidence>
<dbReference type="Proteomes" id="UP001164746">
    <property type="component" value="Chromosome 6"/>
</dbReference>
<dbReference type="EMBL" id="CP111017">
    <property type="protein sequence ID" value="WAR09074.1"/>
    <property type="molecule type" value="Genomic_DNA"/>
</dbReference>
<keyword evidence="3" id="KW-0732">Signal</keyword>